<feature type="region of interest" description="Disordered" evidence="1">
    <location>
        <begin position="221"/>
        <end position="273"/>
    </location>
</feature>
<proteinExistence type="predicted"/>
<reference evidence="2 3" key="1">
    <citation type="submission" date="2021-02" db="EMBL/GenBank/DDBJ databases">
        <title>Safari Cat Assemblies.</title>
        <authorList>
            <person name="Bredemeyer K.R."/>
            <person name="Murphy W.J."/>
        </authorList>
    </citation>
    <scope>NUCLEOTIDE SEQUENCE [LARGE SCALE GENOMIC DNA]</scope>
</reference>
<evidence type="ECO:0000256" key="1">
    <source>
        <dbReference type="SAM" id="MobiDB-lite"/>
    </source>
</evidence>
<dbReference type="GeneTree" id="ENSGT00940000166811"/>
<organism evidence="2 3">
    <name type="scientific">Felis catus</name>
    <name type="common">Cat</name>
    <name type="synonym">Felis silvestris catus</name>
    <dbReference type="NCBI Taxonomy" id="9685"/>
    <lineage>
        <taxon>Eukaryota</taxon>
        <taxon>Metazoa</taxon>
        <taxon>Chordata</taxon>
        <taxon>Craniata</taxon>
        <taxon>Vertebrata</taxon>
        <taxon>Euteleostomi</taxon>
        <taxon>Mammalia</taxon>
        <taxon>Eutheria</taxon>
        <taxon>Laurasiatheria</taxon>
        <taxon>Carnivora</taxon>
        <taxon>Feliformia</taxon>
        <taxon>Felidae</taxon>
        <taxon>Felinae</taxon>
        <taxon>Felis</taxon>
    </lineage>
</organism>
<dbReference type="Proteomes" id="UP000823872">
    <property type="component" value="Chromosome D3"/>
</dbReference>
<feature type="region of interest" description="Disordered" evidence="1">
    <location>
        <begin position="63"/>
        <end position="82"/>
    </location>
</feature>
<reference evidence="2" key="2">
    <citation type="submission" date="2025-08" db="UniProtKB">
        <authorList>
            <consortium name="Ensembl"/>
        </authorList>
    </citation>
    <scope>IDENTIFICATION</scope>
    <source>
        <strain evidence="2">breed Abyssinian</strain>
    </source>
</reference>
<protein>
    <submittedName>
        <fullName evidence="2">Uncharacterized protein</fullName>
    </submittedName>
</protein>
<feature type="compositionally biased region" description="Basic and acidic residues" evidence="1">
    <location>
        <begin position="242"/>
        <end position="255"/>
    </location>
</feature>
<keyword evidence="3" id="KW-1185">Reference proteome</keyword>
<feature type="compositionally biased region" description="Polar residues" evidence="1">
    <location>
        <begin position="257"/>
        <end position="266"/>
    </location>
</feature>
<evidence type="ECO:0000313" key="2">
    <source>
        <dbReference type="Ensembl" id="ENSFCTP00005059596.1"/>
    </source>
</evidence>
<feature type="compositionally biased region" description="Polar residues" evidence="1">
    <location>
        <begin position="221"/>
        <end position="241"/>
    </location>
</feature>
<sequence>MPCCWRHRHGLCNPIPAAASYANTHPWQQMDQVSLGVTYALLVDPWIERPCCGDPVCVHTTMEQKSTASSAPGGKPTERGPLAPLMTPHGLWTDFGLSWVITCRFALRTVRTISVTSVRSLGTRPAKPGHEHPPYLVGDLPLPDDYELFCQDLEDVIQDLNSFAEYHAAAPCPLAPASSQSPVAPQLPVVRQYLARYSEVLAFNVGAVPVAVATFAVYTSNSTSRNGLPENQIQFRQGPETQKTKEEVSKTEGDQKASLSTPQQVADTPETPRELAVSLAPYPTALDSEHSPGRFSSAPCDEVACIAEKPHSAPAGQSGIAR</sequence>
<name>A0ABI8AKF5_FELCA</name>
<reference evidence="2" key="3">
    <citation type="submission" date="2025-09" db="UniProtKB">
        <authorList>
            <consortium name="Ensembl"/>
        </authorList>
    </citation>
    <scope>IDENTIFICATION</scope>
    <source>
        <strain evidence="2">breed Abyssinian</strain>
    </source>
</reference>
<evidence type="ECO:0000313" key="3">
    <source>
        <dbReference type="Proteomes" id="UP000823872"/>
    </source>
</evidence>
<accession>A0ABI8AKF5</accession>
<dbReference type="Ensembl" id="ENSFCTT00005088373.1">
    <property type="protein sequence ID" value="ENSFCTP00005059596.1"/>
    <property type="gene ID" value="ENSFCTG00005031858.1"/>
</dbReference>